<dbReference type="InterPro" id="IPR008921">
    <property type="entry name" value="DNA_pol3_clamp-load_cplx_C"/>
</dbReference>
<dbReference type="AlphaFoldDB" id="A0A244CRW2"/>
<keyword evidence="2 11" id="KW-0808">Transferase</keyword>
<accession>A0A244CRW2</accession>
<comment type="catalytic activity">
    <reaction evidence="10 11">
        <text>DNA(n) + a 2'-deoxyribonucleoside 5'-triphosphate = DNA(n+1) + diphosphate</text>
        <dbReference type="Rhea" id="RHEA:22508"/>
        <dbReference type="Rhea" id="RHEA-COMP:17339"/>
        <dbReference type="Rhea" id="RHEA-COMP:17340"/>
        <dbReference type="ChEBI" id="CHEBI:33019"/>
        <dbReference type="ChEBI" id="CHEBI:61560"/>
        <dbReference type="ChEBI" id="CHEBI:173112"/>
        <dbReference type="EC" id="2.7.7.7"/>
    </reaction>
</comment>
<dbReference type="InterPro" id="IPR027417">
    <property type="entry name" value="P-loop_NTPase"/>
</dbReference>
<dbReference type="CDD" id="cd18137">
    <property type="entry name" value="HLD_clamp_pol_III_gamma_tau"/>
    <property type="match status" value="1"/>
</dbReference>
<dbReference type="EMBL" id="MWPV01000002">
    <property type="protein sequence ID" value="OUL58352.1"/>
    <property type="molecule type" value="Genomic_DNA"/>
</dbReference>
<dbReference type="InterPro" id="IPR038249">
    <property type="entry name" value="PolIII_tau_V_sf"/>
</dbReference>
<dbReference type="CDD" id="cd00009">
    <property type="entry name" value="AAA"/>
    <property type="match status" value="1"/>
</dbReference>
<dbReference type="PANTHER" id="PTHR11669:SF0">
    <property type="entry name" value="PROTEIN STICHEL-LIKE 2"/>
    <property type="match status" value="1"/>
</dbReference>
<dbReference type="Pfam" id="PF22608">
    <property type="entry name" value="DNAX_ATPase_lid"/>
    <property type="match status" value="1"/>
</dbReference>
<dbReference type="GO" id="GO:0003677">
    <property type="term" value="F:DNA binding"/>
    <property type="evidence" value="ECO:0007669"/>
    <property type="project" value="InterPro"/>
</dbReference>
<feature type="region of interest" description="Disordered" evidence="12">
    <location>
        <begin position="555"/>
        <end position="608"/>
    </location>
</feature>
<dbReference type="SUPFAM" id="SSF48019">
    <property type="entry name" value="post-AAA+ oligomerization domain-like"/>
    <property type="match status" value="1"/>
</dbReference>
<feature type="region of interest" description="Disordered" evidence="12">
    <location>
        <begin position="391"/>
        <end position="415"/>
    </location>
</feature>
<dbReference type="InterPro" id="IPR022754">
    <property type="entry name" value="DNA_pol_III_gamma-3"/>
</dbReference>
<dbReference type="GO" id="GO:0003887">
    <property type="term" value="F:DNA-directed DNA polymerase activity"/>
    <property type="evidence" value="ECO:0007669"/>
    <property type="project" value="UniProtKB-KW"/>
</dbReference>
<evidence type="ECO:0000256" key="3">
    <source>
        <dbReference type="ARBA" id="ARBA00022695"/>
    </source>
</evidence>
<comment type="similarity">
    <text evidence="1 11">Belongs to the DnaX/STICHEL family.</text>
</comment>
<dbReference type="Gene3D" id="1.20.272.10">
    <property type="match status" value="1"/>
</dbReference>
<evidence type="ECO:0000256" key="12">
    <source>
        <dbReference type="SAM" id="MobiDB-lite"/>
    </source>
</evidence>
<dbReference type="OrthoDB" id="9810148at2"/>
<dbReference type="InterPro" id="IPR050238">
    <property type="entry name" value="DNA_Rep/Repair_Clamp_Loader"/>
</dbReference>
<keyword evidence="8 11" id="KW-0067">ATP-binding</keyword>
<dbReference type="InterPro" id="IPR021029">
    <property type="entry name" value="DNA_pol_III_tau_dom-5"/>
</dbReference>
<evidence type="ECO:0000256" key="10">
    <source>
        <dbReference type="ARBA" id="ARBA00049244"/>
    </source>
</evidence>
<dbReference type="Gene3D" id="3.40.50.300">
    <property type="entry name" value="P-loop containing nucleotide triphosphate hydrolases"/>
    <property type="match status" value="1"/>
</dbReference>
<dbReference type="FunFam" id="3.40.50.300:FF:000014">
    <property type="entry name" value="DNA polymerase III subunit gamma/tau"/>
    <property type="match status" value="1"/>
</dbReference>
<comment type="function">
    <text evidence="11">DNA polymerase III is a complex, multichain enzyme responsible for most of the replicative synthesis in bacteria. This DNA polymerase also exhibits 3' to 5' exonuclease activity.</text>
</comment>
<dbReference type="Pfam" id="PF12169">
    <property type="entry name" value="DNA_pol3_gamma3"/>
    <property type="match status" value="1"/>
</dbReference>
<dbReference type="InterPro" id="IPR012763">
    <property type="entry name" value="DNA_pol_III_sug/sutau_N"/>
</dbReference>
<gene>
    <name evidence="11" type="primary">dnaX</name>
    <name evidence="14" type="ORF">B1199_08445</name>
</gene>
<keyword evidence="15" id="KW-1185">Reference proteome</keyword>
<dbReference type="NCBIfam" id="NF005942">
    <property type="entry name" value="PRK07994.1"/>
    <property type="match status" value="1"/>
</dbReference>
<feature type="compositionally biased region" description="Polar residues" evidence="12">
    <location>
        <begin position="555"/>
        <end position="575"/>
    </location>
</feature>
<dbReference type="NCBIfam" id="NF004046">
    <property type="entry name" value="PRK05563.1"/>
    <property type="match status" value="1"/>
</dbReference>
<evidence type="ECO:0000313" key="15">
    <source>
        <dbReference type="Proteomes" id="UP000194841"/>
    </source>
</evidence>
<dbReference type="PANTHER" id="PTHR11669">
    <property type="entry name" value="REPLICATION FACTOR C / DNA POLYMERASE III GAMMA-TAU SUBUNIT"/>
    <property type="match status" value="1"/>
</dbReference>
<dbReference type="FunFam" id="1.10.8.60:FF:000013">
    <property type="entry name" value="DNA polymerase III subunit gamma/tau"/>
    <property type="match status" value="1"/>
</dbReference>
<evidence type="ECO:0000256" key="4">
    <source>
        <dbReference type="ARBA" id="ARBA00022705"/>
    </source>
</evidence>
<keyword evidence="9 11" id="KW-0239">DNA-directed DNA polymerase</keyword>
<evidence type="ECO:0000256" key="9">
    <source>
        <dbReference type="ARBA" id="ARBA00022932"/>
    </source>
</evidence>
<keyword evidence="3 11" id="KW-0548">Nucleotidyltransferase</keyword>
<evidence type="ECO:0000256" key="6">
    <source>
        <dbReference type="ARBA" id="ARBA00022741"/>
    </source>
</evidence>
<evidence type="ECO:0000259" key="13">
    <source>
        <dbReference type="SMART" id="SM00382"/>
    </source>
</evidence>
<name>A0A244CRW2_PSEDV</name>
<protein>
    <recommendedName>
        <fullName evidence="11">DNA polymerase III subunit gamma/tau</fullName>
        <ecNumber evidence="11">2.7.7.7</ecNumber>
    </recommendedName>
</protein>
<dbReference type="Gene3D" id="3.30.300.150">
    <property type="entry name" value="DNA polymerase III, tau subunit, domain V"/>
    <property type="match status" value="1"/>
</dbReference>
<organism evidence="14 15">
    <name type="scientific">Pseudoalteromonas ulvae</name>
    <dbReference type="NCBI Taxonomy" id="107327"/>
    <lineage>
        <taxon>Bacteria</taxon>
        <taxon>Pseudomonadati</taxon>
        <taxon>Pseudomonadota</taxon>
        <taxon>Gammaproteobacteria</taxon>
        <taxon>Alteromonadales</taxon>
        <taxon>Pseudoalteromonadaceae</taxon>
        <taxon>Pseudoalteromonas</taxon>
    </lineage>
</organism>
<dbReference type="Proteomes" id="UP000194841">
    <property type="component" value="Unassembled WGS sequence"/>
</dbReference>
<dbReference type="GO" id="GO:0046872">
    <property type="term" value="F:metal ion binding"/>
    <property type="evidence" value="ECO:0007669"/>
    <property type="project" value="UniProtKB-KW"/>
</dbReference>
<keyword evidence="5" id="KW-0479">Metal-binding</keyword>
<evidence type="ECO:0000256" key="1">
    <source>
        <dbReference type="ARBA" id="ARBA00006360"/>
    </source>
</evidence>
<evidence type="ECO:0000256" key="5">
    <source>
        <dbReference type="ARBA" id="ARBA00022723"/>
    </source>
</evidence>
<evidence type="ECO:0000256" key="8">
    <source>
        <dbReference type="ARBA" id="ARBA00022840"/>
    </source>
</evidence>
<evidence type="ECO:0000313" key="14">
    <source>
        <dbReference type="EMBL" id="OUL58352.1"/>
    </source>
</evidence>
<dbReference type="RefSeq" id="WP_086743658.1">
    <property type="nucleotide sequence ID" value="NZ_MWPV01000002.1"/>
</dbReference>
<keyword evidence="6 11" id="KW-0547">Nucleotide-binding</keyword>
<comment type="subunit">
    <text evidence="11">DNA polymerase III contains a core (composed of alpha, epsilon and theta chains) that associates with a tau subunit. This core dimerizes to form the POLIII' complex. PolIII' associates with the gamma complex (composed of gamma, delta, delta', psi and chi chains) and with the beta chain to form the complete DNA polymerase III complex.</text>
</comment>
<evidence type="ECO:0000256" key="11">
    <source>
        <dbReference type="RuleBase" id="RU364063"/>
    </source>
</evidence>
<sequence>MSYQVLARKWRPQNFHQLVGQEHVKQALINALTQQRLHHAYLFTGTRGVGKTTIARIFAKSLNCELGITATPCGTCSACQDIEAGRYIDLLEIDAASRTKVEDTREILDNVQYAPTRGRYKVYLIDEVHMLSKHSFNALLKTLEEPPEHVKFLLATTDPQKLPVTILSRCLQFNLSALSRTEISTQLHHVLGQEQIAFDDQALALLAKAADGSMRDALSLTDQAIAQTNGQVMSSQVKAMLGLMDSAWAKRLLISIVANEGVQLLEIVADLAKHNANSKSVLDDLLSLTHLLLLTQLVPEAASLSDEDAPFINEMSQLISPQQVQVYYQLLLGGKKDLQWAPDERLGLEMVLLRLLAFEPSSTVNHATVPAESPSRSAGAMSNIRELLAQSSSADNLANSSASSKPAPRLTVPPIVPQQSHDALNESLTHELDTDNEDSQLSSQLTDVLSQADALRSASEQQFEQHATSHVQTELAVAEHGAEVTQVNESKAMLSELESSSARHNQIDEGVKENPNEEQSAHSATVEHNLVTSLESKMSGAQSAIAAILRNRNVSGSGQLHSGQSENQATSQQQVPPEVKKTEPQQGGLEAVESAPVSSQQPAARQRADLKSRHVMDPANLAPELLVQISEQVSEPDEVEVEEIAIPEGFISPLTEIRFAHQQDHWAQLIEQMALGGRIRQFALHGVYQRNDNQVYLKVDATQQHLDSQVMRDKLTESLSETLESAIVLQIDFIESVENTPYRIQQDLDEKRWHHAKQVIENDEITVQFQQRFSATIDENTIRAL</sequence>
<dbReference type="SMART" id="SM00382">
    <property type="entry name" value="AAA"/>
    <property type="match status" value="1"/>
</dbReference>
<reference evidence="14 15" key="1">
    <citation type="submission" date="2017-02" db="EMBL/GenBank/DDBJ databases">
        <title>Pseudoalteromonas ulvae TC14 Genome.</title>
        <authorList>
            <person name="Molmeret M."/>
        </authorList>
    </citation>
    <scope>NUCLEOTIDE SEQUENCE [LARGE SCALE GENOMIC DNA]</scope>
    <source>
        <strain evidence="14">TC14</strain>
    </source>
</reference>
<dbReference type="EC" id="2.7.7.7" evidence="11"/>
<dbReference type="NCBIfam" id="TIGR02397">
    <property type="entry name" value="dnaX_nterm"/>
    <property type="match status" value="1"/>
</dbReference>
<dbReference type="GO" id="GO:0006261">
    <property type="term" value="P:DNA-templated DNA replication"/>
    <property type="evidence" value="ECO:0007669"/>
    <property type="project" value="TreeGrafter"/>
</dbReference>
<dbReference type="Pfam" id="PF13177">
    <property type="entry name" value="DNA_pol3_delta2"/>
    <property type="match status" value="1"/>
</dbReference>
<dbReference type="Gene3D" id="1.10.8.60">
    <property type="match status" value="1"/>
</dbReference>
<dbReference type="GO" id="GO:0009360">
    <property type="term" value="C:DNA polymerase III complex"/>
    <property type="evidence" value="ECO:0007669"/>
    <property type="project" value="InterPro"/>
</dbReference>
<feature type="compositionally biased region" description="Low complexity" evidence="12">
    <location>
        <begin position="391"/>
        <end position="404"/>
    </location>
</feature>
<evidence type="ECO:0000256" key="2">
    <source>
        <dbReference type="ARBA" id="ARBA00022679"/>
    </source>
</evidence>
<keyword evidence="7" id="KW-0862">Zinc</keyword>
<dbReference type="InterPro" id="IPR003593">
    <property type="entry name" value="AAA+_ATPase"/>
</dbReference>
<dbReference type="Pfam" id="PF12170">
    <property type="entry name" value="DNA_pol3_tau_5"/>
    <property type="match status" value="1"/>
</dbReference>
<keyword evidence="4 11" id="KW-0235">DNA replication</keyword>
<dbReference type="InterPro" id="IPR045085">
    <property type="entry name" value="HLD_clamp_pol_III_gamma_tau"/>
</dbReference>
<proteinExistence type="inferred from homology"/>
<feature type="domain" description="AAA+ ATPase" evidence="13">
    <location>
        <begin position="37"/>
        <end position="178"/>
    </location>
</feature>
<dbReference type="SUPFAM" id="SSF52540">
    <property type="entry name" value="P-loop containing nucleoside triphosphate hydrolases"/>
    <property type="match status" value="1"/>
</dbReference>
<dbReference type="GO" id="GO:0005524">
    <property type="term" value="F:ATP binding"/>
    <property type="evidence" value="ECO:0007669"/>
    <property type="project" value="UniProtKB-KW"/>
</dbReference>
<dbReference type="FunFam" id="1.20.272.10:FF:000003">
    <property type="entry name" value="DNA polymerase III subunit gamma/tau"/>
    <property type="match status" value="1"/>
</dbReference>
<comment type="caution">
    <text evidence="14">The sequence shown here is derived from an EMBL/GenBank/DDBJ whole genome shotgun (WGS) entry which is preliminary data.</text>
</comment>
<evidence type="ECO:0000256" key="7">
    <source>
        <dbReference type="ARBA" id="ARBA00022833"/>
    </source>
</evidence>